<dbReference type="Gene3D" id="2.40.10.10">
    <property type="entry name" value="Trypsin-like serine proteases"/>
    <property type="match status" value="2"/>
</dbReference>
<reference evidence="3" key="1">
    <citation type="journal article" date="2019" name="Int. J. Syst. Evol. Microbiol.">
        <title>The Global Catalogue of Microorganisms (GCM) 10K type strain sequencing project: providing services to taxonomists for standard genome sequencing and annotation.</title>
        <authorList>
            <consortium name="The Broad Institute Genomics Platform"/>
            <consortium name="The Broad Institute Genome Sequencing Center for Infectious Disease"/>
            <person name="Wu L."/>
            <person name="Ma J."/>
        </authorList>
    </citation>
    <scope>NUCLEOTIDE SEQUENCE [LARGE SCALE GENOMIC DNA]</scope>
    <source>
        <strain evidence="3">CGMCC 4.7144</strain>
    </source>
</reference>
<keyword evidence="1" id="KW-0732">Signal</keyword>
<evidence type="ECO:0000313" key="3">
    <source>
        <dbReference type="Proteomes" id="UP001596226"/>
    </source>
</evidence>
<feature type="chain" id="PRO_5047422013" description="Streptogrisin C" evidence="1">
    <location>
        <begin position="26"/>
        <end position="421"/>
    </location>
</feature>
<gene>
    <name evidence="2" type="ORF">ACFQGL_23120</name>
</gene>
<evidence type="ECO:0000256" key="1">
    <source>
        <dbReference type="SAM" id="SignalP"/>
    </source>
</evidence>
<organism evidence="2 3">
    <name type="scientific">Micromonospora vulcania</name>
    <dbReference type="NCBI Taxonomy" id="1441873"/>
    <lineage>
        <taxon>Bacteria</taxon>
        <taxon>Bacillati</taxon>
        <taxon>Actinomycetota</taxon>
        <taxon>Actinomycetes</taxon>
        <taxon>Micromonosporales</taxon>
        <taxon>Micromonosporaceae</taxon>
        <taxon>Micromonospora</taxon>
    </lineage>
</organism>
<proteinExistence type="predicted"/>
<comment type="caution">
    <text evidence="2">The sequence shown here is derived from an EMBL/GenBank/DDBJ whole genome shotgun (WGS) entry which is preliminary data.</text>
</comment>
<dbReference type="EMBL" id="JBHSQS010000015">
    <property type="protein sequence ID" value="MFC5926231.1"/>
    <property type="molecule type" value="Genomic_DNA"/>
</dbReference>
<evidence type="ECO:0000313" key="2">
    <source>
        <dbReference type="EMBL" id="MFC5926231.1"/>
    </source>
</evidence>
<protein>
    <recommendedName>
        <fullName evidence="4">Streptogrisin C</fullName>
    </recommendedName>
</protein>
<dbReference type="InterPro" id="IPR009003">
    <property type="entry name" value="Peptidase_S1_PA"/>
</dbReference>
<name>A0ABW1HCK1_9ACTN</name>
<feature type="signal peptide" evidence="1">
    <location>
        <begin position="1"/>
        <end position="25"/>
    </location>
</feature>
<evidence type="ECO:0008006" key="4">
    <source>
        <dbReference type="Google" id="ProtNLM"/>
    </source>
</evidence>
<accession>A0ABW1HCK1</accession>
<dbReference type="Proteomes" id="UP001596226">
    <property type="component" value="Unassembled WGS sequence"/>
</dbReference>
<dbReference type="InterPro" id="IPR043504">
    <property type="entry name" value="Peptidase_S1_PA_chymotrypsin"/>
</dbReference>
<sequence length="421" mass="44079">MRKTSIAVLGVAVVMTTALPSPAQAAPSTSIASPSGLAVTAWTDPAPPAPMPEAAAKLLHEAQELVQRNAADFAYPWYDRVTGTVRLDSTTGRGENLLAQFRDGHLRVATPVQGLRVTRSIAQLEKVKDEAIDPGAGVPDRDAIFMTEPDAETNRINVYVSRLSEPLLQALAARFGTDAIAIRYMAETTSTGDGRNNDTSPFYGGAKTSTPNVCTTGFSWRNGSANMMLTAGHCAPGGGDLSTPSSVIGYVTPNSSENWNNGTGSVYLSGQSTYRGDVALSSVVSGKATSPYIYRGGPGSSSGAAVGEMWSRAPVSGDKYCVGGHVTGEKCNWTVYSTGINFKHSDGETARNVVRSFYRNDGVCTVGGDSGGPVYTVRSDGKVAAKGIHHGHSSNSVSGCMQVFTDIWQAYYGLPGSLATA</sequence>
<keyword evidence="3" id="KW-1185">Reference proteome</keyword>
<dbReference type="SUPFAM" id="SSF50494">
    <property type="entry name" value="Trypsin-like serine proteases"/>
    <property type="match status" value="1"/>
</dbReference>